<dbReference type="InterPro" id="IPR029063">
    <property type="entry name" value="SAM-dependent_MTases_sf"/>
</dbReference>
<evidence type="ECO:0000313" key="2">
    <source>
        <dbReference type="EMBL" id="PRQ15953.1"/>
    </source>
</evidence>
<evidence type="ECO:0000313" key="3">
    <source>
        <dbReference type="Proteomes" id="UP000238479"/>
    </source>
</evidence>
<protein>
    <submittedName>
        <fullName evidence="2">Putative loganate O-methyltransferase</fullName>
        <ecNumber evidence="2">2.1.1.50</ecNumber>
    </submittedName>
</protein>
<dbReference type="SUPFAM" id="SSF53335">
    <property type="entry name" value="S-adenosyl-L-methionine-dependent methyltransferases"/>
    <property type="match status" value="1"/>
</dbReference>
<feature type="compositionally biased region" description="Basic and acidic residues" evidence="1">
    <location>
        <begin position="1"/>
        <end position="11"/>
    </location>
</feature>
<gene>
    <name evidence="2" type="ORF">RchiOBHm_Chr7g0179011</name>
</gene>
<dbReference type="GO" id="GO:0032259">
    <property type="term" value="P:methylation"/>
    <property type="evidence" value="ECO:0007669"/>
    <property type="project" value="UniProtKB-KW"/>
</dbReference>
<reference evidence="2 3" key="1">
    <citation type="journal article" date="2018" name="Nat. Genet.">
        <title>The Rosa genome provides new insights in the design of modern roses.</title>
        <authorList>
            <person name="Bendahmane M."/>
        </authorList>
    </citation>
    <scope>NUCLEOTIDE SEQUENCE [LARGE SCALE GENOMIC DNA]</scope>
    <source>
        <strain evidence="3">cv. Old Blush</strain>
    </source>
</reference>
<dbReference type="EC" id="2.1.1.50" evidence="2"/>
<sequence>MAAEDTSKVCEAHPMTGGDGPNSYAKNSTFQRGGVDAAKELLSNAIAEKLDIQIFPSNTFVWWIWVALLDQIHFGQLKTFLKLWKPSSKVKG</sequence>
<organism evidence="2 3">
    <name type="scientific">Rosa chinensis</name>
    <name type="common">China rose</name>
    <dbReference type="NCBI Taxonomy" id="74649"/>
    <lineage>
        <taxon>Eukaryota</taxon>
        <taxon>Viridiplantae</taxon>
        <taxon>Streptophyta</taxon>
        <taxon>Embryophyta</taxon>
        <taxon>Tracheophyta</taxon>
        <taxon>Spermatophyta</taxon>
        <taxon>Magnoliopsida</taxon>
        <taxon>eudicotyledons</taxon>
        <taxon>Gunneridae</taxon>
        <taxon>Pentapetalae</taxon>
        <taxon>rosids</taxon>
        <taxon>fabids</taxon>
        <taxon>Rosales</taxon>
        <taxon>Rosaceae</taxon>
        <taxon>Rosoideae</taxon>
        <taxon>Rosoideae incertae sedis</taxon>
        <taxon>Rosa</taxon>
    </lineage>
</organism>
<evidence type="ECO:0000256" key="1">
    <source>
        <dbReference type="SAM" id="MobiDB-lite"/>
    </source>
</evidence>
<dbReference type="Gramene" id="PRQ15953">
    <property type="protein sequence ID" value="PRQ15953"/>
    <property type="gene ID" value="RchiOBHm_Chr7g0179011"/>
</dbReference>
<dbReference type="EMBL" id="PDCK01000045">
    <property type="protein sequence ID" value="PRQ15953.1"/>
    <property type="molecule type" value="Genomic_DNA"/>
</dbReference>
<name>A0A2P6P1Y7_ROSCH</name>
<proteinExistence type="predicted"/>
<keyword evidence="2" id="KW-0489">Methyltransferase</keyword>
<dbReference type="Proteomes" id="UP000238479">
    <property type="component" value="Chromosome 7"/>
</dbReference>
<keyword evidence="2" id="KW-0808">Transferase</keyword>
<dbReference type="AlphaFoldDB" id="A0A2P6P1Y7"/>
<dbReference type="GO" id="GO:0030749">
    <property type="term" value="F:loganate O-methyltransferase activity"/>
    <property type="evidence" value="ECO:0007669"/>
    <property type="project" value="UniProtKB-EC"/>
</dbReference>
<comment type="caution">
    <text evidence="2">The sequence shown here is derived from an EMBL/GenBank/DDBJ whole genome shotgun (WGS) entry which is preliminary data.</text>
</comment>
<keyword evidence="3" id="KW-1185">Reference proteome</keyword>
<accession>A0A2P6P1Y7</accession>
<feature type="region of interest" description="Disordered" evidence="1">
    <location>
        <begin position="1"/>
        <end position="27"/>
    </location>
</feature>